<organism evidence="2 3">
    <name type="scientific">Aeromonas veronii</name>
    <dbReference type="NCBI Taxonomy" id="654"/>
    <lineage>
        <taxon>Bacteria</taxon>
        <taxon>Pseudomonadati</taxon>
        <taxon>Pseudomonadota</taxon>
        <taxon>Gammaproteobacteria</taxon>
        <taxon>Aeromonadales</taxon>
        <taxon>Aeromonadaceae</taxon>
        <taxon>Aeromonas</taxon>
    </lineage>
</organism>
<evidence type="ECO:0000313" key="2">
    <source>
        <dbReference type="EMBL" id="PTH78901.1"/>
    </source>
</evidence>
<dbReference type="EMBL" id="PZKL01000045">
    <property type="protein sequence ID" value="PTH78901.1"/>
    <property type="molecule type" value="Genomic_DNA"/>
</dbReference>
<keyword evidence="1" id="KW-0812">Transmembrane</keyword>
<name>A0A2T4MWC5_AERVE</name>
<keyword evidence="1" id="KW-1133">Transmembrane helix</keyword>
<evidence type="ECO:0000256" key="1">
    <source>
        <dbReference type="SAM" id="Phobius"/>
    </source>
</evidence>
<dbReference type="Proteomes" id="UP000241986">
    <property type="component" value="Unassembled WGS sequence"/>
</dbReference>
<reference evidence="2 3" key="1">
    <citation type="submission" date="2018-03" db="EMBL/GenBank/DDBJ databases">
        <title>Aeromonas veronii whole genome sequencing and analysis.</title>
        <authorList>
            <person name="Xie H."/>
            <person name="Liu T."/>
            <person name="Wang K."/>
        </authorList>
    </citation>
    <scope>NUCLEOTIDE SEQUENCE [LARGE SCALE GENOMIC DNA]</scope>
    <source>
        <strain evidence="2 3">XH.VA.1</strain>
    </source>
</reference>
<proteinExistence type="predicted"/>
<comment type="caution">
    <text evidence="2">The sequence shown here is derived from an EMBL/GenBank/DDBJ whole genome shotgun (WGS) entry which is preliminary data.</text>
</comment>
<dbReference type="RefSeq" id="WP_107684526.1">
    <property type="nucleotide sequence ID" value="NZ_PZKL01000045.1"/>
</dbReference>
<protein>
    <submittedName>
        <fullName evidence="2">Uncharacterized protein</fullName>
    </submittedName>
</protein>
<accession>A0A2T4MWC5</accession>
<evidence type="ECO:0000313" key="3">
    <source>
        <dbReference type="Proteomes" id="UP000241986"/>
    </source>
</evidence>
<sequence length="114" mass="12734">MKEKSKILLIGYIAVAAIFLGYCSILLAQTHANKIMELSKENATMEFNMKKIELHEFKAKLEKADADHAYNIENAIGVNILALLFVSALPLAALLPRNRKEKKSEKTDFVAKDA</sequence>
<gene>
    <name evidence="2" type="ORF">DAA48_20885</name>
</gene>
<dbReference type="AlphaFoldDB" id="A0A2T4MWC5"/>
<keyword evidence="1" id="KW-0472">Membrane</keyword>
<feature type="transmembrane region" description="Helical" evidence="1">
    <location>
        <begin position="7"/>
        <end position="28"/>
    </location>
</feature>
<feature type="transmembrane region" description="Helical" evidence="1">
    <location>
        <begin position="76"/>
        <end position="96"/>
    </location>
</feature>